<dbReference type="Proteomes" id="UP000561438">
    <property type="component" value="Unassembled WGS sequence"/>
</dbReference>
<protein>
    <submittedName>
        <fullName evidence="2">DUF4281 domain-containing protein</fullName>
    </submittedName>
</protein>
<dbReference type="AlphaFoldDB" id="A0A850H746"/>
<keyword evidence="3" id="KW-1185">Reference proteome</keyword>
<keyword evidence="1" id="KW-1133">Transmembrane helix</keyword>
<evidence type="ECO:0000313" key="3">
    <source>
        <dbReference type="Proteomes" id="UP000561438"/>
    </source>
</evidence>
<keyword evidence="1" id="KW-0472">Membrane</keyword>
<dbReference type="InterPro" id="IPR025461">
    <property type="entry name" value="ABA4-like"/>
</dbReference>
<evidence type="ECO:0000256" key="1">
    <source>
        <dbReference type="SAM" id="Phobius"/>
    </source>
</evidence>
<organism evidence="2 3">
    <name type="scientific">Qipengyuania atrilutea</name>
    <dbReference type="NCBI Taxonomy" id="2744473"/>
    <lineage>
        <taxon>Bacteria</taxon>
        <taxon>Pseudomonadati</taxon>
        <taxon>Pseudomonadota</taxon>
        <taxon>Alphaproteobacteria</taxon>
        <taxon>Sphingomonadales</taxon>
        <taxon>Erythrobacteraceae</taxon>
        <taxon>Qipengyuania</taxon>
    </lineage>
</organism>
<sequence>MSWNALFGLANIAAMIAWAALIFAPRWSALLSAVLYLGVGLLCLTYTLCLAGIVSGVLDPGAGGGGAASFTTIEGVRAIFATDGGVTTGWVHYLALDLFAGLWIARDADAKGFSRFVQAPVLLLTFVAGPAGLLIWLIVREKRARKTGGKSEPGR</sequence>
<name>A0A850H746_9SPHN</name>
<dbReference type="EMBL" id="JABWGV010000004">
    <property type="protein sequence ID" value="NVD45668.1"/>
    <property type="molecule type" value="Genomic_DNA"/>
</dbReference>
<feature type="transmembrane region" description="Helical" evidence="1">
    <location>
        <begin position="6"/>
        <end position="24"/>
    </location>
</feature>
<feature type="transmembrane region" description="Helical" evidence="1">
    <location>
        <begin position="33"/>
        <end position="54"/>
    </location>
</feature>
<evidence type="ECO:0000313" key="2">
    <source>
        <dbReference type="EMBL" id="NVD45668.1"/>
    </source>
</evidence>
<keyword evidence="1" id="KW-0812">Transmembrane</keyword>
<gene>
    <name evidence="2" type="ORF">HUV48_11680</name>
</gene>
<reference evidence="2 3" key="1">
    <citation type="submission" date="2020-06" db="EMBL/GenBank/DDBJ databases">
        <title>Altererythrobacter sp. HHU K3-1.</title>
        <authorList>
            <person name="Zhang D."/>
            <person name="Xue H."/>
        </authorList>
    </citation>
    <scope>NUCLEOTIDE SEQUENCE [LARGE SCALE GENOMIC DNA]</scope>
    <source>
        <strain evidence="2 3">HHU K3-1</strain>
    </source>
</reference>
<proteinExistence type="predicted"/>
<accession>A0A850H746</accession>
<comment type="caution">
    <text evidence="2">The sequence shown here is derived from an EMBL/GenBank/DDBJ whole genome shotgun (WGS) entry which is preliminary data.</text>
</comment>
<feature type="transmembrane region" description="Helical" evidence="1">
    <location>
        <begin position="121"/>
        <end position="139"/>
    </location>
</feature>
<dbReference type="Pfam" id="PF14108">
    <property type="entry name" value="ABA4-like"/>
    <property type="match status" value="1"/>
</dbReference>
<dbReference type="RefSeq" id="WP_176267970.1">
    <property type="nucleotide sequence ID" value="NZ_JABWGV010000004.1"/>
</dbReference>